<keyword evidence="2" id="KW-1185">Reference proteome</keyword>
<dbReference type="EMBL" id="MU276645">
    <property type="protein sequence ID" value="KAI0037952.1"/>
    <property type="molecule type" value="Genomic_DNA"/>
</dbReference>
<protein>
    <submittedName>
        <fullName evidence="1">Uncharacterized protein</fullName>
    </submittedName>
</protein>
<evidence type="ECO:0000313" key="1">
    <source>
        <dbReference type="EMBL" id="KAI0037952.1"/>
    </source>
</evidence>
<reference evidence="1" key="2">
    <citation type="journal article" date="2022" name="New Phytol.">
        <title>Evolutionary transition to the ectomycorrhizal habit in the genomes of a hyperdiverse lineage of mushroom-forming fungi.</title>
        <authorList>
            <person name="Looney B."/>
            <person name="Miyauchi S."/>
            <person name="Morin E."/>
            <person name="Drula E."/>
            <person name="Courty P.E."/>
            <person name="Kohler A."/>
            <person name="Kuo A."/>
            <person name="LaButti K."/>
            <person name="Pangilinan J."/>
            <person name="Lipzen A."/>
            <person name="Riley R."/>
            <person name="Andreopoulos W."/>
            <person name="He G."/>
            <person name="Johnson J."/>
            <person name="Nolan M."/>
            <person name="Tritt A."/>
            <person name="Barry K.W."/>
            <person name="Grigoriev I.V."/>
            <person name="Nagy L.G."/>
            <person name="Hibbett D."/>
            <person name="Henrissat B."/>
            <person name="Matheny P.B."/>
            <person name="Labbe J."/>
            <person name="Martin F.M."/>
        </authorList>
    </citation>
    <scope>NUCLEOTIDE SEQUENCE</scope>
    <source>
        <strain evidence="1">FP105234-sp</strain>
    </source>
</reference>
<reference evidence="1" key="1">
    <citation type="submission" date="2021-02" db="EMBL/GenBank/DDBJ databases">
        <authorList>
            <consortium name="DOE Joint Genome Institute"/>
            <person name="Ahrendt S."/>
            <person name="Looney B.P."/>
            <person name="Miyauchi S."/>
            <person name="Morin E."/>
            <person name="Drula E."/>
            <person name="Courty P.E."/>
            <person name="Chicoki N."/>
            <person name="Fauchery L."/>
            <person name="Kohler A."/>
            <person name="Kuo A."/>
            <person name="Labutti K."/>
            <person name="Pangilinan J."/>
            <person name="Lipzen A."/>
            <person name="Riley R."/>
            <person name="Andreopoulos W."/>
            <person name="He G."/>
            <person name="Johnson J."/>
            <person name="Barry K.W."/>
            <person name="Grigoriev I.V."/>
            <person name="Nagy L."/>
            <person name="Hibbett D."/>
            <person name="Henrissat B."/>
            <person name="Matheny P.B."/>
            <person name="Labbe J."/>
            <person name="Martin F."/>
        </authorList>
    </citation>
    <scope>NUCLEOTIDE SEQUENCE</scope>
    <source>
        <strain evidence="1">FP105234-sp</strain>
    </source>
</reference>
<evidence type="ECO:0000313" key="2">
    <source>
        <dbReference type="Proteomes" id="UP000814033"/>
    </source>
</evidence>
<accession>A0ACB8R221</accession>
<dbReference type="Proteomes" id="UP000814033">
    <property type="component" value="Unassembled WGS sequence"/>
</dbReference>
<gene>
    <name evidence="1" type="ORF">FA95DRAFT_1567970</name>
</gene>
<organism evidence="1 2">
    <name type="scientific">Auriscalpium vulgare</name>
    <dbReference type="NCBI Taxonomy" id="40419"/>
    <lineage>
        <taxon>Eukaryota</taxon>
        <taxon>Fungi</taxon>
        <taxon>Dikarya</taxon>
        <taxon>Basidiomycota</taxon>
        <taxon>Agaricomycotina</taxon>
        <taxon>Agaricomycetes</taxon>
        <taxon>Russulales</taxon>
        <taxon>Auriscalpiaceae</taxon>
        <taxon>Auriscalpium</taxon>
    </lineage>
</organism>
<sequence>MSALAPHQAVRLRLLDRVALALPAAAQLLARHGAVDGADKAHALVHADARLERAVRCRLKGALRRWNQTSCGWRCTSGSSGRAVAPPRTARTAPDSRAQSPQHRSGLTCATGDGCDCAHPGGVTQARQLWGPTKVVGETTHKHPPSRGFFTR</sequence>
<comment type="caution">
    <text evidence="1">The sequence shown here is derived from an EMBL/GenBank/DDBJ whole genome shotgun (WGS) entry which is preliminary data.</text>
</comment>
<proteinExistence type="predicted"/>
<name>A0ACB8R221_9AGAM</name>